<accession>A0ABW9T7J9</accession>
<dbReference type="Proteomes" id="UP000435177">
    <property type="component" value="Unassembled WGS sequence"/>
</dbReference>
<evidence type="ECO:0000313" key="2">
    <source>
        <dbReference type="Proteomes" id="UP000435177"/>
    </source>
</evidence>
<dbReference type="InterPro" id="IPR054496">
    <property type="entry name" value="E217_GP41"/>
</dbReference>
<reference evidence="1 2" key="1">
    <citation type="submission" date="2019-11" db="EMBL/GenBank/DDBJ databases">
        <title>Draft genome sequences of five Paenibacillus species of dairy origin.</title>
        <authorList>
            <person name="Olajide A.M."/>
            <person name="Chen S."/>
            <person name="Lapointe G."/>
        </authorList>
    </citation>
    <scope>NUCLEOTIDE SEQUENCE [LARGE SCALE GENOMIC DNA]</scope>
    <source>
        <strain evidence="1 2">3CS1</strain>
    </source>
</reference>
<dbReference type="Pfam" id="PF22759">
    <property type="entry name" value="E217_GP41"/>
    <property type="match status" value="1"/>
</dbReference>
<sequence>MNNFGRAVEILVAGMRFSMDDFNIEGTVPFDNDPLPNESEIRIWNLSRDTVAKIKRNEPLIVNAGYKGDVGVILHGLISDVRTRREGVDKITTLRVLDCEDLSKRTVKDVSYATGTLASRIIKDMAAQIGLPVAQFELYQDVRYTEGYTASGAATEIISKVAEDCRTHAYINKGKLYIRNLRRGKDELFKLSQDTGLIGSPEFFVEESAKGYTVTQQLQYRVTTASVLEIESEFYSGRLYVRSGVHTFSRTGDFTTQTEAVM</sequence>
<keyword evidence="2" id="KW-1185">Reference proteome</keyword>
<evidence type="ECO:0000313" key="1">
    <source>
        <dbReference type="EMBL" id="MUG68637.1"/>
    </source>
</evidence>
<dbReference type="NCBIfam" id="NF047561">
    <property type="entry name" value="orf58_phage_fam"/>
    <property type="match status" value="1"/>
</dbReference>
<comment type="caution">
    <text evidence="1">The sequence shown here is derived from an EMBL/GenBank/DDBJ whole genome shotgun (WGS) entry which is preliminary data.</text>
</comment>
<name>A0ABW9T7J9_9BACL</name>
<proteinExistence type="predicted"/>
<gene>
    <name evidence="1" type="ORF">GNP94_21945</name>
</gene>
<dbReference type="EMBL" id="WOAA01000031">
    <property type="protein sequence ID" value="MUG68637.1"/>
    <property type="molecule type" value="Genomic_DNA"/>
</dbReference>
<organism evidence="1 2">
    <name type="scientific">Paenibacillus campinasensis</name>
    <dbReference type="NCBI Taxonomy" id="66347"/>
    <lineage>
        <taxon>Bacteria</taxon>
        <taxon>Bacillati</taxon>
        <taxon>Bacillota</taxon>
        <taxon>Bacilli</taxon>
        <taxon>Bacillales</taxon>
        <taxon>Paenibacillaceae</taxon>
        <taxon>Paenibacillus</taxon>
    </lineage>
</organism>
<protein>
    <recommendedName>
        <fullName evidence="3">Phage tail protein</fullName>
    </recommendedName>
</protein>
<evidence type="ECO:0008006" key="3">
    <source>
        <dbReference type="Google" id="ProtNLM"/>
    </source>
</evidence>